<name>A0A1I7VX21_LOALO</name>
<keyword evidence="1" id="KW-0472">Membrane</keyword>
<protein>
    <submittedName>
        <fullName evidence="4">Ovule protein</fullName>
    </submittedName>
</protein>
<evidence type="ECO:0000313" key="4">
    <source>
        <dbReference type="WBParaSite" id="EN70_7165"/>
    </source>
</evidence>
<reference evidence="2 3" key="1">
    <citation type="submission" date="2012-04" db="EMBL/GenBank/DDBJ databases">
        <title>The Genome Sequence of Loa loa.</title>
        <authorList>
            <consortium name="The Broad Institute Genome Sequencing Platform"/>
            <consortium name="Broad Institute Genome Sequencing Center for Infectious Disease"/>
            <person name="Nutman T.B."/>
            <person name="Fink D.L."/>
            <person name="Russ C."/>
            <person name="Young S."/>
            <person name="Zeng Q."/>
            <person name="Gargeya S."/>
            <person name="Alvarado L."/>
            <person name="Berlin A."/>
            <person name="Chapman S.B."/>
            <person name="Chen Z."/>
            <person name="Freedman E."/>
            <person name="Gellesch M."/>
            <person name="Goldberg J."/>
            <person name="Griggs A."/>
            <person name="Gujja S."/>
            <person name="Heilman E.R."/>
            <person name="Heiman D."/>
            <person name="Howarth C."/>
            <person name="Mehta T."/>
            <person name="Neiman D."/>
            <person name="Pearson M."/>
            <person name="Roberts A."/>
            <person name="Saif S."/>
            <person name="Shea T."/>
            <person name="Shenoy N."/>
            <person name="Sisk P."/>
            <person name="Stolte C."/>
            <person name="Sykes S."/>
            <person name="White J."/>
            <person name="Yandava C."/>
            <person name="Haas B."/>
            <person name="Henn M.R."/>
            <person name="Nusbaum C."/>
            <person name="Birren B."/>
        </authorList>
    </citation>
    <scope>NUCLEOTIDE SEQUENCE [LARGE SCALE GENOMIC DNA]</scope>
</reference>
<keyword evidence="1" id="KW-0812">Transmembrane</keyword>
<keyword evidence="1" id="KW-1133">Transmembrane helix</keyword>
<keyword evidence="3" id="KW-1185">Reference proteome</keyword>
<feature type="transmembrane region" description="Helical" evidence="1">
    <location>
        <begin position="57"/>
        <end position="80"/>
    </location>
</feature>
<proteinExistence type="predicted"/>
<evidence type="ECO:0000256" key="1">
    <source>
        <dbReference type="SAM" id="Phobius"/>
    </source>
</evidence>
<dbReference type="Proteomes" id="UP000095285">
    <property type="component" value="Unassembled WGS sequence"/>
</dbReference>
<evidence type="ECO:0000313" key="3">
    <source>
        <dbReference type="Proteomes" id="UP000095285"/>
    </source>
</evidence>
<organism evidence="3 4">
    <name type="scientific">Loa loa</name>
    <name type="common">Eye worm</name>
    <name type="synonym">Filaria loa</name>
    <dbReference type="NCBI Taxonomy" id="7209"/>
    <lineage>
        <taxon>Eukaryota</taxon>
        <taxon>Metazoa</taxon>
        <taxon>Ecdysozoa</taxon>
        <taxon>Nematoda</taxon>
        <taxon>Chromadorea</taxon>
        <taxon>Rhabditida</taxon>
        <taxon>Spirurina</taxon>
        <taxon>Spiruromorpha</taxon>
        <taxon>Filarioidea</taxon>
        <taxon>Onchocercidae</taxon>
        <taxon>Loa</taxon>
    </lineage>
</organism>
<evidence type="ECO:0000313" key="2">
    <source>
        <dbReference type="EMBL" id="EFO22081.1"/>
    </source>
</evidence>
<accession>A0A1S0TYS9</accession>
<dbReference type="CTD" id="9943818"/>
<dbReference type="RefSeq" id="XP_003141986.1">
    <property type="nucleotide sequence ID" value="XM_003141938.1"/>
</dbReference>
<dbReference type="EMBL" id="JH712287">
    <property type="protein sequence ID" value="EFO22081.1"/>
    <property type="molecule type" value="Genomic_DNA"/>
</dbReference>
<dbReference type="AlphaFoldDB" id="A0A1I7VX21"/>
<dbReference type="GeneID" id="9943818"/>
<dbReference type="KEGG" id="loa:LOAG_06402"/>
<sequence length="97" mass="10257">MGFSNDRDIIHRHDDMDHSHCYDIVASNGNSDRKEMWMAISASSRFKSACNVSVDDAIAATAVAAVTSAAVSAIAVAAAAMKTKNLAHKGDQNYSVA</sequence>
<reference evidence="4" key="2">
    <citation type="submission" date="2016-11" db="UniProtKB">
        <authorList>
            <consortium name="WormBaseParasite"/>
        </authorList>
    </citation>
    <scope>IDENTIFICATION</scope>
</reference>
<gene>
    <name evidence="2 4" type="ORF">LOAG_06402</name>
</gene>
<dbReference type="WBParaSite" id="EN70_7165">
    <property type="protein sequence ID" value="EN70_7165"/>
    <property type="gene ID" value="EN70_7165"/>
</dbReference>
<accession>A0A1I7VX21</accession>